<dbReference type="AlphaFoldDB" id="A0A9X3LHK2"/>
<name>A0A9X3LHK2_9BACL</name>
<feature type="domain" description="CYTH" evidence="1">
    <location>
        <begin position="4"/>
        <end position="190"/>
    </location>
</feature>
<dbReference type="EMBL" id="JAMKBJ010000003">
    <property type="protein sequence ID" value="MCZ8536559.1"/>
    <property type="molecule type" value="Genomic_DNA"/>
</dbReference>
<dbReference type="PROSITE" id="PS51707">
    <property type="entry name" value="CYTH"/>
    <property type="match status" value="1"/>
</dbReference>
<dbReference type="RefSeq" id="WP_269925659.1">
    <property type="nucleotide sequence ID" value="NZ_JAMKBJ010000003.1"/>
</dbReference>
<dbReference type="SUPFAM" id="SSF55154">
    <property type="entry name" value="CYTH-like phosphatases"/>
    <property type="match status" value="1"/>
</dbReference>
<dbReference type="SMART" id="SM01118">
    <property type="entry name" value="CYTH"/>
    <property type="match status" value="1"/>
</dbReference>
<keyword evidence="3" id="KW-1185">Reference proteome</keyword>
<sequence>MSIQKEIEFKNLLEKEEFDTLCSEFGVLEEDFHIQTNTYFDTKDFQLRDAFMGFRLRVLEQRNELTLKAPGENQHTMIETTRLITEFERDEILQNGCIKPQAFDEFLSLPEVLFSFGSLRTCRVEIPYQKGVLVLDRSDYLGETDYEVEFEVTDYENGRQSFNTMLSTHRIPVRPTPKKIARFMKAAQHK</sequence>
<proteinExistence type="predicted"/>
<dbReference type="Pfam" id="PF01928">
    <property type="entry name" value="CYTH"/>
    <property type="match status" value="1"/>
</dbReference>
<dbReference type="Gene3D" id="2.40.320.10">
    <property type="entry name" value="Hypothetical Protein Pfu-838710-001"/>
    <property type="match status" value="1"/>
</dbReference>
<accession>A0A9X3LHK2</accession>
<evidence type="ECO:0000259" key="1">
    <source>
        <dbReference type="PROSITE" id="PS51707"/>
    </source>
</evidence>
<reference evidence="2" key="1">
    <citation type="submission" date="2022-05" db="EMBL/GenBank/DDBJ databases">
        <authorList>
            <person name="Colautti A."/>
            <person name="Iacumin L."/>
        </authorList>
    </citation>
    <scope>NUCLEOTIDE SEQUENCE</scope>
    <source>
        <strain evidence="2">SK 55</strain>
    </source>
</reference>
<evidence type="ECO:0000313" key="2">
    <source>
        <dbReference type="EMBL" id="MCZ8536559.1"/>
    </source>
</evidence>
<dbReference type="InterPro" id="IPR023577">
    <property type="entry name" value="CYTH_domain"/>
</dbReference>
<gene>
    <name evidence="2" type="ORF">M9R32_05110</name>
</gene>
<evidence type="ECO:0000313" key="3">
    <source>
        <dbReference type="Proteomes" id="UP001152173"/>
    </source>
</evidence>
<dbReference type="InterPro" id="IPR033469">
    <property type="entry name" value="CYTH-like_dom_sf"/>
</dbReference>
<protein>
    <submittedName>
        <fullName evidence="2">CYTH domain-containing protein</fullName>
    </submittedName>
</protein>
<organism evidence="2 3">
    <name type="scientific">Paenisporosarcina quisquiliarum</name>
    <dbReference type="NCBI Taxonomy" id="365346"/>
    <lineage>
        <taxon>Bacteria</taxon>
        <taxon>Bacillati</taxon>
        <taxon>Bacillota</taxon>
        <taxon>Bacilli</taxon>
        <taxon>Bacillales</taxon>
        <taxon>Caryophanaceae</taxon>
        <taxon>Paenisporosarcina</taxon>
    </lineage>
</organism>
<dbReference type="InterPro" id="IPR009195">
    <property type="entry name" value="Uncharacterised_YjbK"/>
</dbReference>
<dbReference type="PIRSF" id="PIRSF012526">
    <property type="entry name" value="CYTH_UCP012526"/>
    <property type="match status" value="1"/>
</dbReference>
<dbReference type="CDD" id="cd07762">
    <property type="entry name" value="CYTH-like_Pase_1"/>
    <property type="match status" value="1"/>
</dbReference>
<comment type="caution">
    <text evidence="2">The sequence shown here is derived from an EMBL/GenBank/DDBJ whole genome shotgun (WGS) entry which is preliminary data.</text>
</comment>
<dbReference type="Proteomes" id="UP001152173">
    <property type="component" value="Unassembled WGS sequence"/>
</dbReference>